<name>A0A1I8F657_9PLAT</name>
<sequence>MLPLEGLRVRDGENRLFSKRSVIVLFNADGRLQESGACGRVSDDDVDTWKAALLRAGVYPEGDEEEKGEEETLDRRWSVQVETIRSLAKSYMRIVDKAQRDFVPKTIIHISFLKTSLPVQLYSCSDQTSLMEESEAEATRRVETARAYKATVEALRVLSEVAIGGYGASSGVGFSSGAFNISDNVDSVIRWRAAETAAGAAIDAQIVAGAAGAATSAAIAAATERHRGCPGLRGRRHRHFRQLVGGSVTILRWSEKRAEPQYPCKMRALGNW</sequence>
<dbReference type="WBParaSite" id="maker-unitig_21975-snap-gene-0.1-mRNA-1">
    <property type="protein sequence ID" value="maker-unitig_21975-snap-gene-0.1-mRNA-1"/>
    <property type="gene ID" value="maker-unitig_21975-snap-gene-0.1"/>
</dbReference>
<dbReference type="GO" id="GO:0005886">
    <property type="term" value="C:plasma membrane"/>
    <property type="evidence" value="ECO:0007669"/>
    <property type="project" value="TreeGrafter"/>
</dbReference>
<dbReference type="GO" id="GO:0005525">
    <property type="term" value="F:GTP binding"/>
    <property type="evidence" value="ECO:0007669"/>
    <property type="project" value="UniProtKB-KW"/>
</dbReference>
<keyword evidence="3" id="KW-0378">Hydrolase</keyword>
<evidence type="ECO:0000259" key="5">
    <source>
        <dbReference type="PROSITE" id="PS51388"/>
    </source>
</evidence>
<dbReference type="Pfam" id="PF02212">
    <property type="entry name" value="GED"/>
    <property type="match status" value="1"/>
</dbReference>
<evidence type="ECO:0000256" key="2">
    <source>
        <dbReference type="ARBA" id="ARBA00022741"/>
    </source>
</evidence>
<dbReference type="InterPro" id="IPR020850">
    <property type="entry name" value="GED_dom"/>
</dbReference>
<dbReference type="EC" id="3.6.5.5" evidence="1"/>
<keyword evidence="4" id="KW-0342">GTP-binding</keyword>
<dbReference type="PROSITE" id="PS51388">
    <property type="entry name" value="GED"/>
    <property type="match status" value="1"/>
</dbReference>
<dbReference type="GO" id="GO:0031623">
    <property type="term" value="P:receptor internalization"/>
    <property type="evidence" value="ECO:0007669"/>
    <property type="project" value="TreeGrafter"/>
</dbReference>
<evidence type="ECO:0000256" key="1">
    <source>
        <dbReference type="ARBA" id="ARBA00011980"/>
    </source>
</evidence>
<organism evidence="6 7">
    <name type="scientific">Macrostomum lignano</name>
    <dbReference type="NCBI Taxonomy" id="282301"/>
    <lineage>
        <taxon>Eukaryota</taxon>
        <taxon>Metazoa</taxon>
        <taxon>Spiralia</taxon>
        <taxon>Lophotrochozoa</taxon>
        <taxon>Platyhelminthes</taxon>
        <taxon>Rhabditophora</taxon>
        <taxon>Macrostomorpha</taxon>
        <taxon>Macrostomida</taxon>
        <taxon>Macrostomidae</taxon>
        <taxon>Macrostomum</taxon>
    </lineage>
</organism>
<dbReference type="Proteomes" id="UP000095280">
    <property type="component" value="Unplaced"/>
</dbReference>
<keyword evidence="6" id="KW-1185">Reference proteome</keyword>
<dbReference type="GO" id="GO:0016185">
    <property type="term" value="P:synaptic vesicle budding from presynaptic endocytic zone membrane"/>
    <property type="evidence" value="ECO:0007669"/>
    <property type="project" value="TreeGrafter"/>
</dbReference>
<evidence type="ECO:0000313" key="7">
    <source>
        <dbReference type="WBParaSite" id="maker-unitig_21975-snap-gene-0.1-mRNA-1"/>
    </source>
</evidence>
<keyword evidence="2" id="KW-0547">Nucleotide-binding</keyword>
<dbReference type="GO" id="GO:0005874">
    <property type="term" value="C:microtubule"/>
    <property type="evidence" value="ECO:0007669"/>
    <property type="project" value="TreeGrafter"/>
</dbReference>
<reference evidence="7" key="1">
    <citation type="submission" date="2016-11" db="UniProtKB">
        <authorList>
            <consortium name="WormBaseParasite"/>
        </authorList>
    </citation>
    <scope>IDENTIFICATION</scope>
</reference>
<dbReference type="GO" id="GO:0098793">
    <property type="term" value="C:presynapse"/>
    <property type="evidence" value="ECO:0007669"/>
    <property type="project" value="GOC"/>
</dbReference>
<dbReference type="PANTHER" id="PTHR11566">
    <property type="entry name" value="DYNAMIN"/>
    <property type="match status" value="1"/>
</dbReference>
<evidence type="ECO:0000256" key="4">
    <source>
        <dbReference type="ARBA" id="ARBA00023134"/>
    </source>
</evidence>
<proteinExistence type="predicted"/>
<dbReference type="GO" id="GO:0008017">
    <property type="term" value="F:microtubule binding"/>
    <property type="evidence" value="ECO:0007669"/>
    <property type="project" value="TreeGrafter"/>
</dbReference>
<dbReference type="GO" id="GO:0003924">
    <property type="term" value="F:GTPase activity"/>
    <property type="evidence" value="ECO:0007669"/>
    <property type="project" value="InterPro"/>
</dbReference>
<accession>A0A1I8F657</accession>
<dbReference type="InterPro" id="IPR022812">
    <property type="entry name" value="Dynamin"/>
</dbReference>
<dbReference type="SMART" id="SM00302">
    <property type="entry name" value="GED"/>
    <property type="match status" value="1"/>
</dbReference>
<dbReference type="AlphaFoldDB" id="A0A1I8F657"/>
<feature type="domain" description="GED" evidence="5">
    <location>
        <begin position="81"/>
        <end position="166"/>
    </location>
</feature>
<evidence type="ECO:0000313" key="6">
    <source>
        <dbReference type="Proteomes" id="UP000095280"/>
    </source>
</evidence>
<dbReference type="GO" id="GO:0005737">
    <property type="term" value="C:cytoplasm"/>
    <property type="evidence" value="ECO:0007669"/>
    <property type="project" value="TreeGrafter"/>
</dbReference>
<dbReference type="InterPro" id="IPR003130">
    <property type="entry name" value="GED"/>
</dbReference>
<protein>
    <recommendedName>
        <fullName evidence="1">dynamin GTPase</fullName>
        <ecNumber evidence="1">3.6.5.5</ecNumber>
    </recommendedName>
</protein>
<evidence type="ECO:0000256" key="3">
    <source>
        <dbReference type="ARBA" id="ARBA00022801"/>
    </source>
</evidence>
<dbReference type="Gene3D" id="1.20.120.1240">
    <property type="entry name" value="Dynamin, middle domain"/>
    <property type="match status" value="1"/>
</dbReference>
<dbReference type="PANTHER" id="PTHR11566:SF212">
    <property type="entry name" value="DYNAMIN"/>
    <property type="match status" value="1"/>
</dbReference>